<reference evidence="1 2" key="1">
    <citation type="submission" date="2015-07" db="EMBL/GenBank/DDBJ databases">
        <title>Comparative genomics of the Sigatoka disease complex on banana suggests a link between parallel evolutionary changes in Pseudocercospora fijiensis and Pseudocercospora eumusae and increased virulence on the banana host.</title>
        <authorList>
            <person name="Chang T.-C."/>
            <person name="Salvucci A."/>
            <person name="Crous P.W."/>
            <person name="Stergiopoulos I."/>
        </authorList>
    </citation>
    <scope>NUCLEOTIDE SEQUENCE [LARGE SCALE GENOMIC DNA]</scope>
    <source>
        <strain evidence="1 2">CBS 116634</strain>
    </source>
</reference>
<protein>
    <submittedName>
        <fullName evidence="1">Uncharacterized protein</fullName>
    </submittedName>
</protein>
<dbReference type="AlphaFoldDB" id="A0A139IQN1"/>
<dbReference type="Proteomes" id="UP000073492">
    <property type="component" value="Unassembled WGS sequence"/>
</dbReference>
<keyword evidence="2" id="KW-1185">Reference proteome</keyword>
<comment type="caution">
    <text evidence="1">The sequence shown here is derived from an EMBL/GenBank/DDBJ whole genome shotgun (WGS) entry which is preliminary data.</text>
</comment>
<dbReference type="EMBL" id="LFZO01000029">
    <property type="protein sequence ID" value="KXT16874.1"/>
    <property type="molecule type" value="Genomic_DNA"/>
</dbReference>
<accession>A0A139IQN1</accession>
<sequence length="200" mass="22205">MSSRESKLGPLCPFRSSAAYAKPYAPFTCLLKGLVSSKECFDIRGDKQEGLAATVDHLTSSACLRLPHGTVPLAATHTALRFGSKSIFPALIVCLTAANKLPFSWRGSHDGSHPCCKWAETKYIDQEHLPGRHLLTSTQSILLLLSVLVPKQPIPHDQNMWLNPKLKVYRQHQYLKLSTKTSFSNQPSLSIRRHFPTSSP</sequence>
<name>A0A139IQN1_9PEZI</name>
<evidence type="ECO:0000313" key="2">
    <source>
        <dbReference type="Proteomes" id="UP000073492"/>
    </source>
</evidence>
<evidence type="ECO:0000313" key="1">
    <source>
        <dbReference type="EMBL" id="KXT16874.1"/>
    </source>
</evidence>
<proteinExistence type="predicted"/>
<organism evidence="1 2">
    <name type="scientific">Pseudocercospora musae</name>
    <dbReference type="NCBI Taxonomy" id="113226"/>
    <lineage>
        <taxon>Eukaryota</taxon>
        <taxon>Fungi</taxon>
        <taxon>Dikarya</taxon>
        <taxon>Ascomycota</taxon>
        <taxon>Pezizomycotina</taxon>
        <taxon>Dothideomycetes</taxon>
        <taxon>Dothideomycetidae</taxon>
        <taxon>Mycosphaerellales</taxon>
        <taxon>Mycosphaerellaceae</taxon>
        <taxon>Pseudocercospora</taxon>
    </lineage>
</organism>
<gene>
    <name evidence="1" type="ORF">AC579_6809</name>
</gene>